<dbReference type="EC" id="2.7.7.7" evidence="2"/>
<reference evidence="16" key="1">
    <citation type="submission" date="2018-05" db="EMBL/GenBank/DDBJ databases">
        <authorList>
            <person name="Lanie J.A."/>
            <person name="Ng W.-L."/>
            <person name="Kazmierczak K.M."/>
            <person name="Andrzejewski T.M."/>
            <person name="Davidsen T.M."/>
            <person name="Wayne K.J."/>
            <person name="Tettelin H."/>
            <person name="Glass J.I."/>
            <person name="Rusch D."/>
            <person name="Podicherti R."/>
            <person name="Tsui H.-C.T."/>
            <person name="Winkler M.E."/>
        </authorList>
    </citation>
    <scope>NUCLEOTIDE SEQUENCE</scope>
</reference>
<evidence type="ECO:0000256" key="13">
    <source>
        <dbReference type="ARBA" id="ARBA00049244"/>
    </source>
</evidence>
<evidence type="ECO:0000256" key="9">
    <source>
        <dbReference type="ARBA" id="ARBA00022839"/>
    </source>
</evidence>
<keyword evidence="12" id="KW-0234">DNA repair</keyword>
<keyword evidence="7" id="KW-0227">DNA damage</keyword>
<dbReference type="GO" id="GO:0006261">
    <property type="term" value="P:DNA-templated DNA replication"/>
    <property type="evidence" value="ECO:0007669"/>
    <property type="project" value="InterPro"/>
</dbReference>
<keyword evidence="9" id="KW-0269">Exonuclease</keyword>
<evidence type="ECO:0000256" key="11">
    <source>
        <dbReference type="ARBA" id="ARBA00023125"/>
    </source>
</evidence>
<dbReference type="InterPro" id="IPR012337">
    <property type="entry name" value="RNaseH-like_sf"/>
</dbReference>
<dbReference type="EMBL" id="UINC01031099">
    <property type="protein sequence ID" value="SVB16607.1"/>
    <property type="molecule type" value="Genomic_DNA"/>
</dbReference>
<dbReference type="SUPFAM" id="SSF56672">
    <property type="entry name" value="DNA/RNA polymerases"/>
    <property type="match status" value="1"/>
</dbReference>
<dbReference type="NCBIfam" id="NF004397">
    <property type="entry name" value="PRK05755.1"/>
    <property type="match status" value="1"/>
</dbReference>
<organism evidence="16">
    <name type="scientific">marine metagenome</name>
    <dbReference type="NCBI Taxonomy" id="408172"/>
    <lineage>
        <taxon>unclassified sequences</taxon>
        <taxon>metagenomes</taxon>
        <taxon>ecological metagenomes</taxon>
    </lineage>
</organism>
<dbReference type="FunFam" id="1.20.1060.10:FF:000001">
    <property type="entry name" value="DNA polymerase I"/>
    <property type="match status" value="1"/>
</dbReference>
<keyword evidence="11" id="KW-0238">DNA-binding</keyword>
<evidence type="ECO:0000256" key="6">
    <source>
        <dbReference type="ARBA" id="ARBA00022722"/>
    </source>
</evidence>
<dbReference type="SUPFAM" id="SSF53098">
    <property type="entry name" value="Ribonuclease H-like"/>
    <property type="match status" value="1"/>
</dbReference>
<evidence type="ECO:0000256" key="7">
    <source>
        <dbReference type="ARBA" id="ARBA00022763"/>
    </source>
</evidence>
<dbReference type="NCBIfam" id="TIGR00593">
    <property type="entry name" value="pola"/>
    <property type="match status" value="1"/>
</dbReference>
<dbReference type="AlphaFoldDB" id="A0A382BTR7"/>
<evidence type="ECO:0000256" key="5">
    <source>
        <dbReference type="ARBA" id="ARBA00022705"/>
    </source>
</evidence>
<dbReference type="GO" id="GO:0003887">
    <property type="term" value="F:DNA-directed DNA polymerase activity"/>
    <property type="evidence" value="ECO:0007669"/>
    <property type="project" value="UniProtKB-KW"/>
</dbReference>
<dbReference type="CDD" id="cd06139">
    <property type="entry name" value="DNA_polA_I_Ecoli_like_exo"/>
    <property type="match status" value="1"/>
</dbReference>
<dbReference type="CDD" id="cd08637">
    <property type="entry name" value="DNA_pol_A_pol_I_C"/>
    <property type="match status" value="1"/>
</dbReference>
<evidence type="ECO:0000256" key="12">
    <source>
        <dbReference type="ARBA" id="ARBA00023204"/>
    </source>
</evidence>
<dbReference type="GO" id="GO:0003677">
    <property type="term" value="F:DNA binding"/>
    <property type="evidence" value="ECO:0007669"/>
    <property type="project" value="UniProtKB-KW"/>
</dbReference>
<evidence type="ECO:0000256" key="10">
    <source>
        <dbReference type="ARBA" id="ARBA00022932"/>
    </source>
</evidence>
<dbReference type="InterPro" id="IPR036397">
    <property type="entry name" value="RNaseH_sf"/>
</dbReference>
<dbReference type="Gene3D" id="3.30.70.370">
    <property type="match status" value="1"/>
</dbReference>
<evidence type="ECO:0000256" key="4">
    <source>
        <dbReference type="ARBA" id="ARBA00022695"/>
    </source>
</evidence>
<dbReference type="PANTHER" id="PTHR10133">
    <property type="entry name" value="DNA POLYMERASE I"/>
    <property type="match status" value="1"/>
</dbReference>
<dbReference type="PROSITE" id="PS00447">
    <property type="entry name" value="DNA_POLYMERASE_A"/>
    <property type="match status" value="1"/>
</dbReference>
<comment type="catalytic activity">
    <reaction evidence="13">
        <text>DNA(n) + a 2'-deoxyribonucleoside 5'-triphosphate = DNA(n+1) + diphosphate</text>
        <dbReference type="Rhea" id="RHEA:22508"/>
        <dbReference type="Rhea" id="RHEA-COMP:17339"/>
        <dbReference type="Rhea" id="RHEA-COMP:17340"/>
        <dbReference type="ChEBI" id="CHEBI:33019"/>
        <dbReference type="ChEBI" id="CHEBI:61560"/>
        <dbReference type="ChEBI" id="CHEBI:173112"/>
        <dbReference type="EC" id="2.7.7.7"/>
    </reaction>
</comment>
<name>A0A382BTR7_9ZZZZ</name>
<dbReference type="InterPro" id="IPR019760">
    <property type="entry name" value="DNA-dir_DNA_pol_A_CS"/>
</dbReference>
<accession>A0A382BTR7</accession>
<dbReference type="FunFam" id="1.10.150.20:FF:000002">
    <property type="entry name" value="DNA polymerase I"/>
    <property type="match status" value="1"/>
</dbReference>
<feature type="domain" description="DNA-directed DNA polymerase family A palm" evidence="15">
    <location>
        <begin position="350"/>
        <end position="556"/>
    </location>
</feature>
<keyword evidence="3" id="KW-0808">Transferase</keyword>
<evidence type="ECO:0000259" key="15">
    <source>
        <dbReference type="SMART" id="SM00482"/>
    </source>
</evidence>
<dbReference type="SMART" id="SM00482">
    <property type="entry name" value="POLAc"/>
    <property type="match status" value="1"/>
</dbReference>
<dbReference type="Gene3D" id="3.30.420.10">
    <property type="entry name" value="Ribonuclease H-like superfamily/Ribonuclease H"/>
    <property type="match status" value="1"/>
</dbReference>
<keyword evidence="4" id="KW-0548">Nucleotidyltransferase</keyword>
<dbReference type="SMART" id="SM00474">
    <property type="entry name" value="35EXOc"/>
    <property type="match status" value="1"/>
</dbReference>
<dbReference type="PANTHER" id="PTHR10133:SF27">
    <property type="entry name" value="DNA POLYMERASE NU"/>
    <property type="match status" value="1"/>
</dbReference>
<keyword evidence="8" id="KW-0378">Hydrolase</keyword>
<dbReference type="InterPro" id="IPR018320">
    <property type="entry name" value="DNA_polymerase_1"/>
</dbReference>
<gene>
    <name evidence="16" type="ORF">METZ01_LOCUS169461</name>
</gene>
<dbReference type="GO" id="GO:0008408">
    <property type="term" value="F:3'-5' exonuclease activity"/>
    <property type="evidence" value="ECO:0007669"/>
    <property type="project" value="InterPro"/>
</dbReference>
<feature type="domain" description="3'-5' exonuclease" evidence="14">
    <location>
        <begin position="1"/>
        <end position="181"/>
    </location>
</feature>
<dbReference type="InterPro" id="IPR001098">
    <property type="entry name" value="DNA-dir_DNA_pol_A_palm_dom"/>
</dbReference>
<evidence type="ECO:0000259" key="14">
    <source>
        <dbReference type="SMART" id="SM00474"/>
    </source>
</evidence>
<protein>
    <recommendedName>
        <fullName evidence="2">DNA-directed DNA polymerase</fullName>
        <ecNumber evidence="2">2.7.7.7</ecNumber>
    </recommendedName>
</protein>
<dbReference type="PRINTS" id="PR00868">
    <property type="entry name" value="DNAPOLI"/>
</dbReference>
<sequence length="592" mass="66071">AHFKAWLNKLNAAPYFSFDTETTGLDYINAELVGISFCCKPGEAAYLPIGHDYLGAPKQLPLAIVIPAIKELLGNEQKWIIGQNFKFDMSVLARYGVEVRAQVHDTMLESYVLNSVFSRHNMDDLAANYLRRKTTHFTDIAGKGAKQLTFNQISVEVAADYAAEDADITLQLHDTLWSELRQTNQLMSVFLDIEMPLVPILSTVERTGVLVNAEMLHEQSQEIALRLTELEAEAFDLAGETFNLGSPKQLQQIFYEKLKLPILKKTPKGQPSTAEGVLQELALDYPLPKLIIAYRGLSKLKSTYTDQLPKQINSTTGRVHTSYHQAVAATGRLSSSDPNLQNIPIRTEQGRRIRKAFVANPGYLLVAADYSQIELRIMAHLSSDPGLTQAFKKGLDIHKATATEVFGCSLEQVSMDQRRSAKAINFGLIYGMSAFGLARQLGISRGDAQDYINLYFERYPGVRDYMDAIKKQAASLGYVETHFGRRLYLPAINSTNFQLRQAAERTAINAPMQGTAADIIKLAMIQVQNWLQESQLRSKMIMQVHDELVLEVVEAELEEVKAGLLHHMVSAADLTIPLEVEVGVGKDWEEAH</sequence>
<keyword evidence="6" id="KW-0540">Nuclease</keyword>
<keyword evidence="5" id="KW-0235">DNA replication</keyword>
<dbReference type="Pfam" id="PF00476">
    <property type="entry name" value="DNA_pol_A"/>
    <property type="match status" value="1"/>
</dbReference>
<proteinExistence type="inferred from homology"/>
<dbReference type="FunFam" id="3.30.420.10:FF:000026">
    <property type="entry name" value="DNA polymerase I"/>
    <property type="match status" value="1"/>
</dbReference>
<feature type="non-terminal residue" evidence="16">
    <location>
        <position position="1"/>
    </location>
</feature>
<dbReference type="Gene3D" id="1.10.150.20">
    <property type="entry name" value="5' to 3' exonuclease, C-terminal subdomain"/>
    <property type="match status" value="1"/>
</dbReference>
<dbReference type="InterPro" id="IPR002298">
    <property type="entry name" value="DNA_polymerase_A"/>
</dbReference>
<evidence type="ECO:0000313" key="16">
    <source>
        <dbReference type="EMBL" id="SVB16607.1"/>
    </source>
</evidence>
<dbReference type="GO" id="GO:0006302">
    <property type="term" value="P:double-strand break repair"/>
    <property type="evidence" value="ECO:0007669"/>
    <property type="project" value="TreeGrafter"/>
</dbReference>
<evidence type="ECO:0000256" key="1">
    <source>
        <dbReference type="ARBA" id="ARBA00007705"/>
    </source>
</evidence>
<evidence type="ECO:0000256" key="3">
    <source>
        <dbReference type="ARBA" id="ARBA00022679"/>
    </source>
</evidence>
<evidence type="ECO:0000256" key="8">
    <source>
        <dbReference type="ARBA" id="ARBA00022801"/>
    </source>
</evidence>
<keyword evidence="10" id="KW-0239">DNA-directed DNA polymerase</keyword>
<dbReference type="InterPro" id="IPR002562">
    <property type="entry name" value="3'-5'_exonuclease_dom"/>
</dbReference>
<comment type="similarity">
    <text evidence="1">Belongs to the DNA polymerase type-A family.</text>
</comment>
<dbReference type="InterPro" id="IPR043502">
    <property type="entry name" value="DNA/RNA_pol_sf"/>
</dbReference>
<dbReference type="Pfam" id="PF01612">
    <property type="entry name" value="DNA_pol_A_exo1"/>
    <property type="match status" value="1"/>
</dbReference>
<evidence type="ECO:0000256" key="2">
    <source>
        <dbReference type="ARBA" id="ARBA00012417"/>
    </source>
</evidence>
<dbReference type="Gene3D" id="1.20.1060.10">
    <property type="entry name" value="Taq DNA Polymerase, Chain T, domain 4"/>
    <property type="match status" value="1"/>
</dbReference>